<protein>
    <submittedName>
        <fullName evidence="3">Glycosyltransferase</fullName>
    </submittedName>
</protein>
<dbReference type="EMBL" id="CP117416">
    <property type="protein sequence ID" value="WCT55314.1"/>
    <property type="molecule type" value="Genomic_DNA"/>
</dbReference>
<proteinExistence type="predicted"/>
<keyword evidence="4" id="KW-1185">Reference proteome</keyword>
<dbReference type="Gene3D" id="3.40.50.2000">
    <property type="entry name" value="Glycogen Phosphorylase B"/>
    <property type="match status" value="2"/>
</dbReference>
<gene>
    <name evidence="3" type="ORF">PQ456_19540</name>
</gene>
<dbReference type="KEGG" id="pka:PQ456_19540"/>
<accession>A0AAX3LZ92</accession>
<sequence length="747" mass="86643">MGINTLMKKTVSTMKYEGSKALMRKAYGYTKKRILKKHIPSKYHFKDILFINGCSLPHPPRYRVDHQIEQLHFNGYSCDSVYYEELDIEMVRYYRAFVFFRCPHTEVVEELITKAKYFNKTVFFDIDDLVIDHKYVKEIDYLNTMSKDELDQYMDGVNRTQKTLRMCDYAITTTGALATELNNYVDEVFVNRNVASEKMLDLSLKALKEKELKASENTGAVDDRIIMGYFSGSITHNEDFNLIINVVKEMFEKHSNVYLKVVGILDIPTELSDYKDRIIFEKFTDWTNLPDLIANIHINLAPLVQSIFNEAKSENKWTEAALVKIPTVASSIGAFKEVVTHEQDGILCNSIEDWKFYLDKLITDSAYREALGKQAYSSVISGWTTLSSGYKLFEFIESKLHDNIAFVLPSTQISGGVNVVIKHCNILRDQGKDVTIISMSEDDKNIVNKDGEIVVISYHRHTFHGLFRKCVATLWSTTEFLNMYSKIREKYYLVQNFETNFYEPGNHMRAWANLTYNFFSDIKYITISKWCEQWLLDKYNKKSGYVENGIDLSVFQYKERSFEGKIKILIEGNSNDYYKNVDESFKITNQLDRDQFEIWYLSYSGKPKEWYKVDHFLNKVPHDEVGKVYASCDILLKSSLLESFSYPPLEMMATGGVAVVAPNEGNIEYLVHEDNCLLYEQGNPESALQMIKEVCNNSTLRERIIENGLKTAQRKEWKNLEGEVLALYGYQLKSTEHNGENYEAKLV</sequence>
<dbReference type="PANTHER" id="PTHR46401">
    <property type="entry name" value="GLYCOSYLTRANSFERASE WBBK-RELATED"/>
    <property type="match status" value="1"/>
</dbReference>
<feature type="domain" description="Glycosyl transferase family 1" evidence="2">
    <location>
        <begin position="615"/>
        <end position="710"/>
    </location>
</feature>
<evidence type="ECO:0000259" key="2">
    <source>
        <dbReference type="Pfam" id="PF00534"/>
    </source>
</evidence>
<name>A0AAX3LZ92_9BACL</name>
<keyword evidence="1" id="KW-0808">Transferase</keyword>
<reference evidence="3 4" key="1">
    <citation type="submission" date="2023-02" db="EMBL/GenBank/DDBJ databases">
        <title>Genome sequence of Paenibacillus kyungheensis KACC 18744.</title>
        <authorList>
            <person name="Kim S."/>
            <person name="Heo J."/>
            <person name="Kwon S.-W."/>
        </authorList>
    </citation>
    <scope>NUCLEOTIDE SEQUENCE [LARGE SCALE GENOMIC DNA]</scope>
    <source>
        <strain evidence="3 4">KACC 18744</strain>
    </source>
</reference>
<dbReference type="CDD" id="cd03801">
    <property type="entry name" value="GT4_PimA-like"/>
    <property type="match status" value="1"/>
</dbReference>
<dbReference type="RefSeq" id="WP_273613697.1">
    <property type="nucleotide sequence ID" value="NZ_CP117416.1"/>
</dbReference>
<evidence type="ECO:0000313" key="4">
    <source>
        <dbReference type="Proteomes" id="UP001220509"/>
    </source>
</evidence>
<dbReference type="GO" id="GO:0009103">
    <property type="term" value="P:lipopolysaccharide biosynthetic process"/>
    <property type="evidence" value="ECO:0007669"/>
    <property type="project" value="TreeGrafter"/>
</dbReference>
<dbReference type="Pfam" id="PF13692">
    <property type="entry name" value="Glyco_trans_1_4"/>
    <property type="match status" value="1"/>
</dbReference>
<dbReference type="GO" id="GO:0016757">
    <property type="term" value="F:glycosyltransferase activity"/>
    <property type="evidence" value="ECO:0007669"/>
    <property type="project" value="InterPro"/>
</dbReference>
<evidence type="ECO:0000313" key="3">
    <source>
        <dbReference type="EMBL" id="WCT55314.1"/>
    </source>
</evidence>
<dbReference type="AlphaFoldDB" id="A0AAX3LZ92"/>
<dbReference type="PANTHER" id="PTHR46401:SF2">
    <property type="entry name" value="GLYCOSYLTRANSFERASE WBBK-RELATED"/>
    <property type="match status" value="1"/>
</dbReference>
<dbReference type="SUPFAM" id="SSF53756">
    <property type="entry name" value="UDP-Glycosyltransferase/glycogen phosphorylase"/>
    <property type="match status" value="2"/>
</dbReference>
<dbReference type="InterPro" id="IPR001296">
    <property type="entry name" value="Glyco_trans_1"/>
</dbReference>
<organism evidence="3 4">
    <name type="scientific">Paenibacillus kyungheensis</name>
    <dbReference type="NCBI Taxonomy" id="1452732"/>
    <lineage>
        <taxon>Bacteria</taxon>
        <taxon>Bacillati</taxon>
        <taxon>Bacillota</taxon>
        <taxon>Bacilli</taxon>
        <taxon>Bacillales</taxon>
        <taxon>Paenibacillaceae</taxon>
        <taxon>Paenibacillus</taxon>
    </lineage>
</organism>
<dbReference type="Gene3D" id="3.40.50.11090">
    <property type="match status" value="1"/>
</dbReference>
<evidence type="ECO:0000256" key="1">
    <source>
        <dbReference type="ARBA" id="ARBA00022679"/>
    </source>
</evidence>
<dbReference type="Pfam" id="PF00534">
    <property type="entry name" value="Glycos_transf_1"/>
    <property type="match status" value="1"/>
</dbReference>
<dbReference type="Proteomes" id="UP001220509">
    <property type="component" value="Chromosome"/>
</dbReference>